<proteinExistence type="predicted"/>
<dbReference type="GO" id="GO:0006310">
    <property type="term" value="P:DNA recombination"/>
    <property type="evidence" value="ECO:0007669"/>
    <property type="project" value="UniProtKB-KW"/>
</dbReference>
<dbReference type="AlphaFoldDB" id="A0A3B0RC14"/>
<keyword evidence="4" id="KW-0472">Membrane</keyword>
<dbReference type="PANTHER" id="PTHR30563">
    <property type="entry name" value="DNA RECOMBINATION PROTEIN RMUC"/>
    <property type="match status" value="1"/>
</dbReference>
<dbReference type="PANTHER" id="PTHR30563:SF0">
    <property type="entry name" value="DNA RECOMBINATION PROTEIN RMUC"/>
    <property type="match status" value="1"/>
</dbReference>
<reference evidence="5" key="1">
    <citation type="submission" date="2018-06" db="EMBL/GenBank/DDBJ databases">
        <authorList>
            <person name="Zhirakovskaya E."/>
        </authorList>
    </citation>
    <scope>NUCLEOTIDE SEQUENCE</scope>
</reference>
<dbReference type="Pfam" id="PF02646">
    <property type="entry name" value="RmuC"/>
    <property type="match status" value="1"/>
</dbReference>
<protein>
    <submittedName>
        <fullName evidence="5">DNA recombination protein RmuC</fullName>
    </submittedName>
</protein>
<feature type="region of interest" description="Disordered" evidence="3">
    <location>
        <begin position="347"/>
        <end position="376"/>
    </location>
</feature>
<evidence type="ECO:0000313" key="5">
    <source>
        <dbReference type="EMBL" id="VAV90814.1"/>
    </source>
</evidence>
<feature type="transmembrane region" description="Helical" evidence="4">
    <location>
        <begin position="12"/>
        <end position="30"/>
    </location>
</feature>
<name>A0A3B0RC14_9ZZZZ</name>
<accession>A0A3B0RC14</accession>
<dbReference type="InterPro" id="IPR003798">
    <property type="entry name" value="DNA_recombination_RmuC"/>
</dbReference>
<dbReference type="EMBL" id="UOEE01000116">
    <property type="protein sequence ID" value="VAV90814.1"/>
    <property type="molecule type" value="Genomic_DNA"/>
</dbReference>
<feature type="compositionally biased region" description="Acidic residues" evidence="3">
    <location>
        <begin position="354"/>
        <end position="363"/>
    </location>
</feature>
<organism evidence="5">
    <name type="scientific">hydrothermal vent metagenome</name>
    <dbReference type="NCBI Taxonomy" id="652676"/>
    <lineage>
        <taxon>unclassified sequences</taxon>
        <taxon>metagenomes</taxon>
        <taxon>ecological metagenomes</taxon>
    </lineage>
</organism>
<keyword evidence="4" id="KW-1133">Transmembrane helix</keyword>
<keyword evidence="1" id="KW-0175">Coiled coil</keyword>
<evidence type="ECO:0000256" key="1">
    <source>
        <dbReference type="ARBA" id="ARBA00023054"/>
    </source>
</evidence>
<keyword evidence="4" id="KW-0812">Transmembrane</keyword>
<gene>
    <name evidence="5" type="ORF">MNBD_ALPHA06-662</name>
</gene>
<evidence type="ECO:0000256" key="3">
    <source>
        <dbReference type="SAM" id="MobiDB-lite"/>
    </source>
</evidence>
<evidence type="ECO:0000256" key="4">
    <source>
        <dbReference type="SAM" id="Phobius"/>
    </source>
</evidence>
<sequence length="376" mass="42240">MQEQLTNIDPVLFILLIVFGIFVILLLVIWRRTGNQDQGMKQQLQRLADNQAQMQGAFTALHDAAQTSNGDLQRSMDARFENFGKRMGDSLSESREKTHENLKSLGERLAIIDRAQKNIEALGQEVSGLQSILANKQTRGAFGEMRMQDMVEDSLQPSAYGFQQTLSNNKRVDCLIFPPNGAEAIPVDAKFPLESWRALQNAPDDMAKKQAAASMRNDIKKHVKDIASKYIIPGETTDTALLFLPSEAIYADLHGHFPDLIELAFRARVMIVSPTTFMATLYTISALMKDARMREQANVIQREVGLLLDDVRRLDERTQKLDKRFKLTGQAVDEILKSTTGIIRHAERIGSEDIQPEQLDDEAATPPRLSKTTDTE</sequence>
<keyword evidence="2" id="KW-0233">DNA recombination</keyword>
<evidence type="ECO:0000256" key="2">
    <source>
        <dbReference type="ARBA" id="ARBA00023172"/>
    </source>
</evidence>